<sequence>MASFLSHPSWQRIVLAKSPTDGLVIAIVGPVEINFKGCLGPWAPCRRTQANPTKQVRATDVTHLEFIDKDLSINGPCILARGELHEAKSANFLDARMGYSFKTQDLCNQHFATSRAESPDIDPFKHRSVFETNGVLSPTEIIVSQQDRGAPLARSAPYKPSASFELGIDNKEFDYGNQGRSYEGY</sequence>
<evidence type="ECO:0000313" key="2">
    <source>
        <dbReference type="Proteomes" id="UP000001819"/>
    </source>
</evidence>
<protein>
    <recommendedName>
        <fullName evidence="1">DUF4744 domain-containing protein</fullName>
    </recommendedName>
</protein>
<dbReference type="InterPro" id="IPR031806">
    <property type="entry name" value="DUF4744"/>
</dbReference>
<organism evidence="2 3">
    <name type="scientific">Drosophila pseudoobscura pseudoobscura</name>
    <name type="common">Fruit fly</name>
    <dbReference type="NCBI Taxonomy" id="46245"/>
    <lineage>
        <taxon>Eukaryota</taxon>
        <taxon>Metazoa</taxon>
        <taxon>Ecdysozoa</taxon>
        <taxon>Arthropoda</taxon>
        <taxon>Hexapoda</taxon>
        <taxon>Insecta</taxon>
        <taxon>Pterygota</taxon>
        <taxon>Neoptera</taxon>
        <taxon>Endopterygota</taxon>
        <taxon>Diptera</taxon>
        <taxon>Brachycera</taxon>
        <taxon>Muscomorpha</taxon>
        <taxon>Ephydroidea</taxon>
        <taxon>Drosophilidae</taxon>
        <taxon>Drosophila</taxon>
        <taxon>Sophophora</taxon>
    </lineage>
</organism>
<dbReference type="AlphaFoldDB" id="A0A6I8W6L4"/>
<dbReference type="Pfam" id="PF15918">
    <property type="entry name" value="DUF4744"/>
    <property type="match status" value="1"/>
</dbReference>
<gene>
    <name evidence="3" type="primary">LOC117184617</name>
</gene>
<reference evidence="3" key="1">
    <citation type="submission" date="2025-08" db="UniProtKB">
        <authorList>
            <consortium name="RefSeq"/>
        </authorList>
    </citation>
    <scope>IDENTIFICATION</scope>
    <source>
        <strain evidence="3">MV-25-SWS-2005</strain>
        <tissue evidence="3">Whole body</tissue>
    </source>
</reference>
<name>A0A6I8W6L4_DROPS</name>
<accession>A0A6I8W6L4</accession>
<dbReference type="KEGG" id="dpo:117184617"/>
<dbReference type="Proteomes" id="UP000001819">
    <property type="component" value="Chromosome X"/>
</dbReference>
<evidence type="ECO:0000259" key="1">
    <source>
        <dbReference type="Pfam" id="PF15918"/>
    </source>
</evidence>
<dbReference type="InParanoid" id="A0A6I8W6L4"/>
<proteinExistence type="predicted"/>
<keyword evidence="2" id="KW-1185">Reference proteome</keyword>
<feature type="domain" description="DUF4744" evidence="1">
    <location>
        <begin position="143"/>
        <end position="185"/>
    </location>
</feature>
<dbReference type="RefSeq" id="XP_033238983.1">
    <property type="nucleotide sequence ID" value="XM_033383092.1"/>
</dbReference>
<evidence type="ECO:0000313" key="3">
    <source>
        <dbReference type="RefSeq" id="XP_033238983.1"/>
    </source>
</evidence>